<evidence type="ECO:0000256" key="2">
    <source>
        <dbReference type="SAM" id="MobiDB-lite"/>
    </source>
</evidence>
<protein>
    <recommendedName>
        <fullName evidence="5">F-box domain-containing protein</fullName>
    </recommendedName>
</protein>
<proteinExistence type="predicted"/>
<feature type="region of interest" description="Disordered" evidence="2">
    <location>
        <begin position="416"/>
        <end position="475"/>
    </location>
</feature>
<gene>
    <name evidence="3" type="ORF">GPECTOR_7g911</name>
</gene>
<dbReference type="AlphaFoldDB" id="A0A150GUG2"/>
<reference evidence="4" key="1">
    <citation type="journal article" date="2016" name="Nat. Commun.">
        <title>The Gonium pectorale genome demonstrates co-option of cell cycle regulation during the evolution of multicellularity.</title>
        <authorList>
            <person name="Hanschen E.R."/>
            <person name="Marriage T.N."/>
            <person name="Ferris P.J."/>
            <person name="Hamaji T."/>
            <person name="Toyoda A."/>
            <person name="Fujiyama A."/>
            <person name="Neme R."/>
            <person name="Noguchi H."/>
            <person name="Minakuchi Y."/>
            <person name="Suzuki M."/>
            <person name="Kawai-Toyooka H."/>
            <person name="Smith D.R."/>
            <person name="Sparks H."/>
            <person name="Anderson J."/>
            <person name="Bakaric R."/>
            <person name="Luria V."/>
            <person name="Karger A."/>
            <person name="Kirschner M.W."/>
            <person name="Durand P.M."/>
            <person name="Michod R.E."/>
            <person name="Nozaki H."/>
            <person name="Olson B.J."/>
        </authorList>
    </citation>
    <scope>NUCLEOTIDE SEQUENCE [LARGE SCALE GENOMIC DNA]</scope>
    <source>
        <strain evidence="4">NIES-2863</strain>
    </source>
</reference>
<comment type="caution">
    <text evidence="3">The sequence shown here is derived from an EMBL/GenBank/DDBJ whole genome shotgun (WGS) entry which is preliminary data.</text>
</comment>
<feature type="compositionally biased region" description="Low complexity" evidence="2">
    <location>
        <begin position="249"/>
        <end position="263"/>
    </location>
</feature>
<feature type="compositionally biased region" description="Gly residues" evidence="2">
    <location>
        <begin position="416"/>
        <end position="428"/>
    </location>
</feature>
<dbReference type="OrthoDB" id="548585at2759"/>
<organism evidence="3 4">
    <name type="scientific">Gonium pectorale</name>
    <name type="common">Green alga</name>
    <dbReference type="NCBI Taxonomy" id="33097"/>
    <lineage>
        <taxon>Eukaryota</taxon>
        <taxon>Viridiplantae</taxon>
        <taxon>Chlorophyta</taxon>
        <taxon>core chlorophytes</taxon>
        <taxon>Chlorophyceae</taxon>
        <taxon>CS clade</taxon>
        <taxon>Chlamydomonadales</taxon>
        <taxon>Volvocaceae</taxon>
        <taxon>Gonium</taxon>
    </lineage>
</organism>
<evidence type="ECO:0000256" key="1">
    <source>
        <dbReference type="ARBA" id="ARBA00004430"/>
    </source>
</evidence>
<feature type="compositionally biased region" description="Acidic residues" evidence="2">
    <location>
        <begin position="434"/>
        <end position="467"/>
    </location>
</feature>
<feature type="region of interest" description="Disordered" evidence="2">
    <location>
        <begin position="520"/>
        <end position="578"/>
    </location>
</feature>
<feature type="compositionally biased region" description="Acidic residues" evidence="2">
    <location>
        <begin position="536"/>
        <end position="567"/>
    </location>
</feature>
<keyword evidence="4" id="KW-1185">Reference proteome</keyword>
<dbReference type="EMBL" id="LSYV01000008">
    <property type="protein sequence ID" value="KXZ53461.1"/>
    <property type="molecule type" value="Genomic_DNA"/>
</dbReference>
<feature type="compositionally biased region" description="Acidic residues" evidence="2">
    <location>
        <begin position="342"/>
        <end position="358"/>
    </location>
</feature>
<dbReference type="GO" id="GO:0005930">
    <property type="term" value="C:axoneme"/>
    <property type="evidence" value="ECO:0007669"/>
    <property type="project" value="UniProtKB-SubCell"/>
</dbReference>
<feature type="region of interest" description="Disordered" evidence="2">
    <location>
        <begin position="301"/>
        <end position="366"/>
    </location>
</feature>
<dbReference type="Gene3D" id="3.80.10.10">
    <property type="entry name" value="Ribonuclease Inhibitor"/>
    <property type="match status" value="1"/>
</dbReference>
<evidence type="ECO:0000313" key="4">
    <source>
        <dbReference type="Proteomes" id="UP000075714"/>
    </source>
</evidence>
<feature type="compositionally biased region" description="Gly residues" evidence="2">
    <location>
        <begin position="264"/>
        <end position="284"/>
    </location>
</feature>
<dbReference type="InterPro" id="IPR032675">
    <property type="entry name" value="LRR_dom_sf"/>
</dbReference>
<accession>A0A150GUG2</accession>
<dbReference type="STRING" id="33097.A0A150GUG2"/>
<dbReference type="SUPFAM" id="SSF52047">
    <property type="entry name" value="RNI-like"/>
    <property type="match status" value="1"/>
</dbReference>
<sequence length="578" mass="60188">MEDEKPGSSASALTADLWALIHHDFSNEEIMNSMLVCKMWRDELPKTVTHISTTVAITQPTLSYISRTFTRLEELEINPEYDDHLPVLNFTRLRFPCLTSLTVHNSRLATCCFTTHNTPKLQLLNLEQMSGLRAFKLELPDLETLAFEFVTIDDCSRLGESLSACPKLVTLSSYKFWGPDDIYELSLPSCESLSLTRSDSLEGLRLWAPKLESLDLQGCFALRTVQLLDQPPAPPPQQQQQRGTLRESGATAAVAEAAPAPAGGTDGAGGEGPAGGGGGGGGGRGMRVNLVNTCASRATLQHLRQHPRVDRKRVFPPNSDPERAWEAVAFGGAGSGSGSDDGYSDDGEDEDEDEDEYGDFPGLFGEGHGGFGAGGMGIGGLGEMLHAMAAAAAAGGGGGPGGGPFGPFGGRGVGGGGAFGGGWGGTGFGPAPDEIWEDAEDEDEDEEDDTDGEEDEDEEGEDEEGGDGGEGAGRGVNLAELLRGGGPELLMQMLMAMQGGGGGGGGGGLFGAGMGRMGGVVGPAGGHRVVIREEGAEGEEESEEEGDEEGEDDEEEGGGEEGEDGDGEQAKGEAKKDR</sequence>
<feature type="compositionally biased region" description="Basic and acidic residues" evidence="2">
    <location>
        <begin position="568"/>
        <end position="578"/>
    </location>
</feature>
<evidence type="ECO:0000313" key="3">
    <source>
        <dbReference type="EMBL" id="KXZ53461.1"/>
    </source>
</evidence>
<name>A0A150GUG2_GONPE</name>
<feature type="region of interest" description="Disordered" evidence="2">
    <location>
        <begin position="228"/>
        <end position="284"/>
    </location>
</feature>
<dbReference type="Proteomes" id="UP000075714">
    <property type="component" value="Unassembled WGS sequence"/>
</dbReference>
<evidence type="ECO:0008006" key="5">
    <source>
        <dbReference type="Google" id="ProtNLM"/>
    </source>
</evidence>
<comment type="subcellular location">
    <subcellularLocation>
        <location evidence="1">Cytoplasm</location>
        <location evidence="1">Cytoskeleton</location>
        <location evidence="1">Cilium axoneme</location>
    </subcellularLocation>
</comment>